<dbReference type="InterPro" id="IPR036249">
    <property type="entry name" value="Thioredoxin-like_sf"/>
</dbReference>
<evidence type="ECO:0000313" key="16">
    <source>
        <dbReference type="Proteomes" id="UP000440713"/>
    </source>
</evidence>
<evidence type="ECO:0000256" key="13">
    <source>
        <dbReference type="PIRSR" id="PIRSR000239-1"/>
    </source>
</evidence>
<proteinExistence type="inferred from homology"/>
<dbReference type="EC" id="1.11.1.24" evidence="3"/>
<dbReference type="GO" id="GO:0034599">
    <property type="term" value="P:cellular response to oxidative stress"/>
    <property type="evidence" value="ECO:0007669"/>
    <property type="project" value="TreeGrafter"/>
</dbReference>
<dbReference type="AlphaFoldDB" id="A0A6N7WX34"/>
<dbReference type="GO" id="GO:0005737">
    <property type="term" value="C:cytoplasm"/>
    <property type="evidence" value="ECO:0007669"/>
    <property type="project" value="TreeGrafter"/>
</dbReference>
<keyword evidence="4 15" id="KW-0575">Peroxidase</keyword>
<comment type="subunit">
    <text evidence="2">Monomer.</text>
</comment>
<dbReference type="PIRSF" id="PIRSF000239">
    <property type="entry name" value="AHPC"/>
    <property type="match status" value="1"/>
</dbReference>
<reference evidence="15 16" key="1">
    <citation type="submission" date="2019-08" db="EMBL/GenBank/DDBJ databases">
        <title>In-depth cultivation of the pig gut microbiome towards novel bacterial diversity and tailored functional studies.</title>
        <authorList>
            <person name="Wylensek D."/>
            <person name="Hitch T.C.A."/>
            <person name="Clavel T."/>
        </authorList>
    </citation>
    <scope>NUCLEOTIDE SEQUENCE [LARGE SCALE GENOMIC DNA]</scope>
    <source>
        <strain evidence="15 16">WCA-SAB-591-4A-A</strain>
    </source>
</reference>
<evidence type="ECO:0000313" key="15">
    <source>
        <dbReference type="EMBL" id="MST61455.1"/>
    </source>
</evidence>
<keyword evidence="5" id="KW-0049">Antioxidant</keyword>
<dbReference type="InterPro" id="IPR000866">
    <property type="entry name" value="AhpC/TSA"/>
</dbReference>
<dbReference type="GO" id="GO:0008379">
    <property type="term" value="F:thioredoxin peroxidase activity"/>
    <property type="evidence" value="ECO:0007669"/>
    <property type="project" value="TreeGrafter"/>
</dbReference>
<dbReference type="PROSITE" id="PS51352">
    <property type="entry name" value="THIOREDOXIN_2"/>
    <property type="match status" value="1"/>
</dbReference>
<dbReference type="InterPro" id="IPR013766">
    <property type="entry name" value="Thioredoxin_domain"/>
</dbReference>
<protein>
    <recommendedName>
        <fullName evidence="3">thioredoxin-dependent peroxiredoxin</fullName>
        <ecNumber evidence="3">1.11.1.24</ecNumber>
    </recommendedName>
    <alternativeName>
        <fullName evidence="11">Bacterioferritin comigratory protein</fullName>
    </alternativeName>
    <alternativeName>
        <fullName evidence="9">Thioredoxin peroxidase</fullName>
    </alternativeName>
</protein>
<keyword evidence="7" id="KW-1015">Disulfide bond</keyword>
<gene>
    <name evidence="15" type="ORF">FYJ71_00465</name>
</gene>
<evidence type="ECO:0000256" key="9">
    <source>
        <dbReference type="ARBA" id="ARBA00032824"/>
    </source>
</evidence>
<dbReference type="NCBIfam" id="NF006960">
    <property type="entry name" value="PRK09437.1"/>
    <property type="match status" value="1"/>
</dbReference>
<dbReference type="PANTHER" id="PTHR42801">
    <property type="entry name" value="THIOREDOXIN-DEPENDENT PEROXIDE REDUCTASE"/>
    <property type="match status" value="1"/>
</dbReference>
<evidence type="ECO:0000256" key="2">
    <source>
        <dbReference type="ARBA" id="ARBA00011245"/>
    </source>
</evidence>
<evidence type="ECO:0000256" key="12">
    <source>
        <dbReference type="ARBA" id="ARBA00049091"/>
    </source>
</evidence>
<dbReference type="InterPro" id="IPR050924">
    <property type="entry name" value="Peroxiredoxin_BCP/PrxQ"/>
</dbReference>
<evidence type="ECO:0000256" key="6">
    <source>
        <dbReference type="ARBA" id="ARBA00023002"/>
    </source>
</evidence>
<accession>A0A6N7WX34</accession>
<dbReference type="SUPFAM" id="SSF52833">
    <property type="entry name" value="Thioredoxin-like"/>
    <property type="match status" value="1"/>
</dbReference>
<feature type="active site" description="Cysteine sulfenic acid (-SOH) intermediate; for peroxidase activity" evidence="13">
    <location>
        <position position="50"/>
    </location>
</feature>
<keyword evidence="16" id="KW-1185">Reference proteome</keyword>
<evidence type="ECO:0000256" key="7">
    <source>
        <dbReference type="ARBA" id="ARBA00023157"/>
    </source>
</evidence>
<dbReference type="Gene3D" id="3.40.30.10">
    <property type="entry name" value="Glutaredoxin"/>
    <property type="match status" value="1"/>
</dbReference>
<comment type="function">
    <text evidence="1">Thiol-specific peroxidase that catalyzes the reduction of hydrogen peroxide and organic hydroperoxides to water and alcohols, respectively. Plays a role in cell protection against oxidative stress by detoxifying peroxides and as sensor of hydrogen peroxide-mediated signaling events.</text>
</comment>
<evidence type="ECO:0000256" key="5">
    <source>
        <dbReference type="ARBA" id="ARBA00022862"/>
    </source>
</evidence>
<evidence type="ECO:0000256" key="11">
    <source>
        <dbReference type="ARBA" id="ARBA00041373"/>
    </source>
</evidence>
<dbReference type="InterPro" id="IPR024706">
    <property type="entry name" value="Peroxiredoxin_AhpC-typ"/>
</dbReference>
<evidence type="ECO:0000256" key="8">
    <source>
        <dbReference type="ARBA" id="ARBA00023284"/>
    </source>
</evidence>
<dbReference type="Pfam" id="PF00578">
    <property type="entry name" value="AhpC-TSA"/>
    <property type="match status" value="1"/>
</dbReference>
<comment type="catalytic activity">
    <reaction evidence="12">
        <text>a hydroperoxide + [thioredoxin]-dithiol = an alcohol + [thioredoxin]-disulfide + H2O</text>
        <dbReference type="Rhea" id="RHEA:62620"/>
        <dbReference type="Rhea" id="RHEA-COMP:10698"/>
        <dbReference type="Rhea" id="RHEA-COMP:10700"/>
        <dbReference type="ChEBI" id="CHEBI:15377"/>
        <dbReference type="ChEBI" id="CHEBI:29950"/>
        <dbReference type="ChEBI" id="CHEBI:30879"/>
        <dbReference type="ChEBI" id="CHEBI:35924"/>
        <dbReference type="ChEBI" id="CHEBI:50058"/>
        <dbReference type="EC" id="1.11.1.24"/>
    </reaction>
</comment>
<organism evidence="15 16">
    <name type="scientific">Peptostreptococcus porci</name>
    <dbReference type="NCBI Taxonomy" id="2652282"/>
    <lineage>
        <taxon>Bacteria</taxon>
        <taxon>Bacillati</taxon>
        <taxon>Bacillota</taxon>
        <taxon>Clostridia</taxon>
        <taxon>Peptostreptococcales</taxon>
        <taxon>Peptostreptococcaceae</taxon>
        <taxon>Peptostreptococcus</taxon>
    </lineage>
</organism>
<comment type="caution">
    <text evidence="15">The sequence shown here is derived from an EMBL/GenBank/DDBJ whole genome shotgun (WGS) entry which is preliminary data.</text>
</comment>
<keyword evidence="6 15" id="KW-0560">Oxidoreductase</keyword>
<name>A0A6N7WX34_9FIRM</name>
<keyword evidence="8" id="KW-0676">Redox-active center</keyword>
<dbReference type="GO" id="GO:0045454">
    <property type="term" value="P:cell redox homeostasis"/>
    <property type="evidence" value="ECO:0007669"/>
    <property type="project" value="TreeGrafter"/>
</dbReference>
<sequence length="161" mass="18300">MIKRRKMMNIGDKAIDFTLEDKDGNKVSLSDFRGKKVVLYFYPKDNTPGCTKQACNFRDNYPHFVEKGAVVIGISKDGLKSHTNFAAKHELPFILLSDPDIEVIQKYGIWKEKKMYGKTFLGVVRTTFLIDEEGTIVDIMDGKRLKASTNAEDILNGDFLK</sequence>
<evidence type="ECO:0000256" key="4">
    <source>
        <dbReference type="ARBA" id="ARBA00022559"/>
    </source>
</evidence>
<dbReference type="Proteomes" id="UP000440713">
    <property type="component" value="Unassembled WGS sequence"/>
</dbReference>
<dbReference type="CDD" id="cd03017">
    <property type="entry name" value="PRX_BCP"/>
    <property type="match status" value="1"/>
</dbReference>
<dbReference type="EMBL" id="VUNE01000001">
    <property type="protein sequence ID" value="MST61455.1"/>
    <property type="molecule type" value="Genomic_DNA"/>
</dbReference>
<dbReference type="PANTHER" id="PTHR42801:SF4">
    <property type="entry name" value="AHPC_TSA FAMILY PROTEIN"/>
    <property type="match status" value="1"/>
</dbReference>
<evidence type="ECO:0000256" key="10">
    <source>
        <dbReference type="ARBA" id="ARBA00038489"/>
    </source>
</evidence>
<evidence type="ECO:0000256" key="3">
    <source>
        <dbReference type="ARBA" id="ARBA00013017"/>
    </source>
</evidence>
<comment type="similarity">
    <text evidence="10">Belongs to the peroxiredoxin family. BCP/PrxQ subfamily.</text>
</comment>
<feature type="domain" description="Thioredoxin" evidence="14">
    <location>
        <begin position="8"/>
        <end position="161"/>
    </location>
</feature>
<evidence type="ECO:0000259" key="14">
    <source>
        <dbReference type="PROSITE" id="PS51352"/>
    </source>
</evidence>
<dbReference type="FunFam" id="3.40.30.10:FF:000007">
    <property type="entry name" value="Thioredoxin-dependent thiol peroxidase"/>
    <property type="match status" value="1"/>
</dbReference>
<evidence type="ECO:0000256" key="1">
    <source>
        <dbReference type="ARBA" id="ARBA00003330"/>
    </source>
</evidence>